<organism evidence="2 3">
    <name type="scientific">Exophiala oligosperma</name>
    <dbReference type="NCBI Taxonomy" id="215243"/>
    <lineage>
        <taxon>Eukaryota</taxon>
        <taxon>Fungi</taxon>
        <taxon>Dikarya</taxon>
        <taxon>Ascomycota</taxon>
        <taxon>Pezizomycotina</taxon>
        <taxon>Eurotiomycetes</taxon>
        <taxon>Chaetothyriomycetidae</taxon>
        <taxon>Chaetothyriales</taxon>
        <taxon>Herpotrichiellaceae</taxon>
        <taxon>Exophiala</taxon>
    </lineage>
</organism>
<reference evidence="2 3" key="1">
    <citation type="submission" date="2015-01" db="EMBL/GenBank/DDBJ databases">
        <title>The Genome Sequence of Exophiala oligosperma CBS72588.</title>
        <authorList>
            <consortium name="The Broad Institute Genomics Platform"/>
            <person name="Cuomo C."/>
            <person name="de Hoog S."/>
            <person name="Gorbushina A."/>
            <person name="Stielow B."/>
            <person name="Teixiera M."/>
            <person name="Abouelleil A."/>
            <person name="Chapman S.B."/>
            <person name="Priest M."/>
            <person name="Young S.K."/>
            <person name="Wortman J."/>
            <person name="Nusbaum C."/>
            <person name="Birren B."/>
        </authorList>
    </citation>
    <scope>NUCLEOTIDE SEQUENCE [LARGE SCALE GENOMIC DNA]</scope>
    <source>
        <strain evidence="2 3">CBS 72588</strain>
    </source>
</reference>
<dbReference type="Proteomes" id="UP000053342">
    <property type="component" value="Unassembled WGS sequence"/>
</dbReference>
<evidence type="ECO:0000313" key="3">
    <source>
        <dbReference type="Proteomes" id="UP000053342"/>
    </source>
</evidence>
<evidence type="ECO:0000313" key="2">
    <source>
        <dbReference type="EMBL" id="KIW36109.1"/>
    </source>
</evidence>
<dbReference type="STRING" id="215243.A0A0D2DK63"/>
<dbReference type="Gene3D" id="3.30.710.10">
    <property type="entry name" value="Potassium Channel Kv1.1, Chain A"/>
    <property type="match status" value="1"/>
</dbReference>
<dbReference type="AlphaFoldDB" id="A0A0D2DK63"/>
<dbReference type="VEuPathDB" id="FungiDB:PV06_11584"/>
<feature type="region of interest" description="Disordered" evidence="1">
    <location>
        <begin position="141"/>
        <end position="189"/>
    </location>
</feature>
<proteinExistence type="predicted"/>
<feature type="region of interest" description="Disordered" evidence="1">
    <location>
        <begin position="82"/>
        <end position="126"/>
    </location>
</feature>
<dbReference type="InterPro" id="IPR011333">
    <property type="entry name" value="SKP1/BTB/POZ_sf"/>
</dbReference>
<sequence>MEFLDNFTQLLRSNCVAIHAGEGDCKFTVHEALLSKSSSPSLQKLVKPGWRESSEGCIDWRHTSSQTVERVLTWLYLRDYQSPDPVPREVGDPGETGSGRHASEAREDSQPTAERYKGVDETPVEVEFNDAPIDLAVEPEPDAEAAPEVATDEPEPEADAVPDEPQPEVGAALDDPAAEPNPLEAEDPELQNAIFESCSVRPLTPLGRCAGVPPVMTAYKTAAGLFEDREFSMLFFEASLPLQASPRSTNHS</sequence>
<dbReference type="OrthoDB" id="9997739at2759"/>
<gene>
    <name evidence="2" type="ORF">PV06_11584</name>
</gene>
<feature type="compositionally biased region" description="Acidic residues" evidence="1">
    <location>
        <begin position="141"/>
        <end position="166"/>
    </location>
</feature>
<keyword evidence="3" id="KW-1185">Reference proteome</keyword>
<accession>A0A0D2DK63</accession>
<protein>
    <recommendedName>
        <fullName evidence="4">BTB domain-containing protein</fullName>
    </recommendedName>
</protein>
<dbReference type="GeneID" id="27363658"/>
<evidence type="ECO:0000256" key="1">
    <source>
        <dbReference type="SAM" id="MobiDB-lite"/>
    </source>
</evidence>
<evidence type="ECO:0008006" key="4">
    <source>
        <dbReference type="Google" id="ProtNLM"/>
    </source>
</evidence>
<dbReference type="EMBL" id="KN847374">
    <property type="protein sequence ID" value="KIW36109.1"/>
    <property type="molecule type" value="Genomic_DNA"/>
</dbReference>
<dbReference type="HOGENOM" id="CLU_1102796_0_0_1"/>
<name>A0A0D2DK63_9EURO</name>
<dbReference type="RefSeq" id="XP_016256325.1">
    <property type="nucleotide sequence ID" value="XM_016413290.1"/>
</dbReference>
<feature type="compositionally biased region" description="Basic and acidic residues" evidence="1">
    <location>
        <begin position="101"/>
        <end position="120"/>
    </location>
</feature>